<keyword evidence="3" id="KW-1185">Reference proteome</keyword>
<evidence type="ECO:0000313" key="2">
    <source>
        <dbReference type="EMBL" id="QEL64405.1"/>
    </source>
</evidence>
<gene>
    <name evidence="2" type="ORF">OTERR_09290</name>
</gene>
<name>A0A5C1E6V0_9RHOO</name>
<dbReference type="AlphaFoldDB" id="A0A5C1E6V0"/>
<dbReference type="KEGG" id="otr:OTERR_09290"/>
<reference evidence="2 3" key="1">
    <citation type="submission" date="2017-07" db="EMBL/GenBank/DDBJ databases">
        <title>Complete genome sequence of Oryzomicrobium terrae TPP412.</title>
        <authorList>
            <person name="Chiu L.-W."/>
            <person name="Lo K.-J."/>
            <person name="Tsai Y.-M."/>
            <person name="Lin S.-S."/>
            <person name="Kuo C.-H."/>
            <person name="Liu C.-T."/>
        </authorList>
    </citation>
    <scope>NUCLEOTIDE SEQUENCE [LARGE SCALE GENOMIC DNA]</scope>
    <source>
        <strain evidence="2 3">TPP412</strain>
    </source>
</reference>
<proteinExistence type="predicted"/>
<evidence type="ECO:0000259" key="1">
    <source>
        <dbReference type="Pfam" id="PF00551"/>
    </source>
</evidence>
<feature type="domain" description="Formyl transferase N-terminal" evidence="1">
    <location>
        <begin position="7"/>
        <end position="68"/>
    </location>
</feature>
<dbReference type="EMBL" id="CP022579">
    <property type="protein sequence ID" value="QEL64405.1"/>
    <property type="molecule type" value="Genomic_DNA"/>
</dbReference>
<accession>A0A5C1E6V0</accession>
<dbReference type="InterPro" id="IPR002376">
    <property type="entry name" value="Formyl_transf_N"/>
</dbReference>
<dbReference type="Proteomes" id="UP000323671">
    <property type="component" value="Chromosome"/>
</dbReference>
<dbReference type="InterPro" id="IPR036477">
    <property type="entry name" value="Formyl_transf_N_sf"/>
</dbReference>
<dbReference type="Pfam" id="PF00551">
    <property type="entry name" value="Formyl_trans_N"/>
    <property type="match status" value="1"/>
</dbReference>
<sequence>MFSGYPGQLVPQSILDLAPVLHVHGGWLPDYRGSTTVYYSLLMGEPPGASLMRLDAGLDTGQLLERVQYPPPPPGCDVDYVYDNTLRAAVLIKALSRYVDTLALPTGEKQPEEGTTFYIIHPVLKTLALTHRRSYG</sequence>
<dbReference type="Gene3D" id="3.40.50.170">
    <property type="entry name" value="Formyl transferase, N-terminal domain"/>
    <property type="match status" value="1"/>
</dbReference>
<evidence type="ECO:0000313" key="3">
    <source>
        <dbReference type="Proteomes" id="UP000323671"/>
    </source>
</evidence>
<organism evidence="2 3">
    <name type="scientific">Oryzomicrobium terrae</name>
    <dbReference type="NCBI Taxonomy" id="1735038"/>
    <lineage>
        <taxon>Bacteria</taxon>
        <taxon>Pseudomonadati</taxon>
        <taxon>Pseudomonadota</taxon>
        <taxon>Betaproteobacteria</taxon>
        <taxon>Rhodocyclales</taxon>
        <taxon>Rhodocyclaceae</taxon>
        <taxon>Oryzomicrobium</taxon>
    </lineage>
</organism>
<protein>
    <recommendedName>
        <fullName evidence="1">Formyl transferase N-terminal domain-containing protein</fullName>
    </recommendedName>
</protein>
<dbReference type="SUPFAM" id="SSF53328">
    <property type="entry name" value="Formyltransferase"/>
    <property type="match status" value="1"/>
</dbReference>